<evidence type="ECO:0000313" key="2">
    <source>
        <dbReference type="EMBL" id="MCI68992.1"/>
    </source>
</evidence>
<dbReference type="Pfam" id="PF00646">
    <property type="entry name" value="F-box"/>
    <property type="match status" value="1"/>
</dbReference>
<feature type="non-terminal residue" evidence="2">
    <location>
        <position position="56"/>
    </location>
</feature>
<dbReference type="AlphaFoldDB" id="A0A392U6J8"/>
<dbReference type="PROSITE" id="PS50181">
    <property type="entry name" value="FBOX"/>
    <property type="match status" value="1"/>
</dbReference>
<dbReference type="EMBL" id="LXQA010746954">
    <property type="protein sequence ID" value="MCI68992.1"/>
    <property type="molecule type" value="Genomic_DNA"/>
</dbReference>
<dbReference type="InterPro" id="IPR001810">
    <property type="entry name" value="F-box_dom"/>
</dbReference>
<dbReference type="PANTHER" id="PTHR31672:SF13">
    <property type="entry name" value="F-BOX PROTEIN CPR30-LIKE"/>
    <property type="match status" value="1"/>
</dbReference>
<dbReference type="SUPFAM" id="SSF81383">
    <property type="entry name" value="F-box domain"/>
    <property type="match status" value="1"/>
</dbReference>
<organism evidence="2 3">
    <name type="scientific">Trifolium medium</name>
    <dbReference type="NCBI Taxonomy" id="97028"/>
    <lineage>
        <taxon>Eukaryota</taxon>
        <taxon>Viridiplantae</taxon>
        <taxon>Streptophyta</taxon>
        <taxon>Embryophyta</taxon>
        <taxon>Tracheophyta</taxon>
        <taxon>Spermatophyta</taxon>
        <taxon>Magnoliopsida</taxon>
        <taxon>eudicotyledons</taxon>
        <taxon>Gunneridae</taxon>
        <taxon>Pentapetalae</taxon>
        <taxon>rosids</taxon>
        <taxon>fabids</taxon>
        <taxon>Fabales</taxon>
        <taxon>Fabaceae</taxon>
        <taxon>Papilionoideae</taxon>
        <taxon>50 kb inversion clade</taxon>
        <taxon>NPAAA clade</taxon>
        <taxon>Hologalegina</taxon>
        <taxon>IRL clade</taxon>
        <taxon>Trifolieae</taxon>
        <taxon>Trifolium</taxon>
    </lineage>
</organism>
<protein>
    <submittedName>
        <fullName evidence="2">F-box protein</fullName>
    </submittedName>
</protein>
<accession>A0A392U6J8</accession>
<name>A0A392U6J8_9FABA</name>
<dbReference type="Gene3D" id="1.20.1280.50">
    <property type="match status" value="1"/>
</dbReference>
<dbReference type="InterPro" id="IPR036047">
    <property type="entry name" value="F-box-like_dom_sf"/>
</dbReference>
<sequence length="56" mass="6417">MVSKRRRRSDAANSSVFLPMELIIEILSLLSVKDIVRFKCVSKSWNNLTSDSNFVD</sequence>
<feature type="domain" description="F-box" evidence="1">
    <location>
        <begin position="12"/>
        <end position="56"/>
    </location>
</feature>
<comment type="caution">
    <text evidence="2">The sequence shown here is derived from an EMBL/GenBank/DDBJ whole genome shotgun (WGS) entry which is preliminary data.</text>
</comment>
<evidence type="ECO:0000313" key="3">
    <source>
        <dbReference type="Proteomes" id="UP000265520"/>
    </source>
</evidence>
<dbReference type="PANTHER" id="PTHR31672">
    <property type="entry name" value="BNACNNG10540D PROTEIN"/>
    <property type="match status" value="1"/>
</dbReference>
<dbReference type="InterPro" id="IPR050796">
    <property type="entry name" value="SCF_F-box_component"/>
</dbReference>
<dbReference type="Proteomes" id="UP000265520">
    <property type="component" value="Unassembled WGS sequence"/>
</dbReference>
<evidence type="ECO:0000259" key="1">
    <source>
        <dbReference type="PROSITE" id="PS50181"/>
    </source>
</evidence>
<proteinExistence type="predicted"/>
<keyword evidence="3" id="KW-1185">Reference proteome</keyword>
<dbReference type="SMART" id="SM00256">
    <property type="entry name" value="FBOX"/>
    <property type="match status" value="1"/>
</dbReference>
<reference evidence="2 3" key="1">
    <citation type="journal article" date="2018" name="Front. Plant Sci.">
        <title>Red Clover (Trifolium pratense) and Zigzag Clover (T. medium) - A Picture of Genomic Similarities and Differences.</title>
        <authorList>
            <person name="Dluhosova J."/>
            <person name="Istvanek J."/>
            <person name="Nedelnik J."/>
            <person name="Repkova J."/>
        </authorList>
    </citation>
    <scope>NUCLEOTIDE SEQUENCE [LARGE SCALE GENOMIC DNA]</scope>
    <source>
        <strain evidence="3">cv. 10/8</strain>
        <tissue evidence="2">Leaf</tissue>
    </source>
</reference>